<evidence type="ECO:0000313" key="1">
    <source>
        <dbReference type="EMBL" id="EDQ99865.1"/>
    </source>
</evidence>
<dbReference type="KEGG" id="lbc:LACBIDRAFT_334735"/>
<dbReference type="OrthoDB" id="3095810at2759"/>
<sequence>MRFMTSGCGKWADPYCEESKAVQLTHNPRQFQQGQFIIRLVGRHTEPLLKKIWVAEPALMGSTYTSAHQQAPSTMACLYGQGAQCCWGKVTNTCVYVDLYLISCPIQGIGWILTATAYVLS</sequence>
<evidence type="ECO:0000313" key="2">
    <source>
        <dbReference type="Proteomes" id="UP000001194"/>
    </source>
</evidence>
<proteinExistence type="predicted"/>
<protein>
    <submittedName>
        <fullName evidence="1">Predicted protein</fullName>
    </submittedName>
</protein>
<dbReference type="GeneID" id="6085189"/>
<reference evidence="1 2" key="1">
    <citation type="journal article" date="2008" name="Nature">
        <title>The genome of Laccaria bicolor provides insights into mycorrhizal symbiosis.</title>
        <authorList>
            <person name="Martin F."/>
            <person name="Aerts A."/>
            <person name="Ahren D."/>
            <person name="Brun A."/>
            <person name="Danchin E.G.J."/>
            <person name="Duchaussoy F."/>
            <person name="Gibon J."/>
            <person name="Kohler A."/>
            <person name="Lindquist E."/>
            <person name="Pereda V."/>
            <person name="Salamov A."/>
            <person name="Shapiro H.J."/>
            <person name="Wuyts J."/>
            <person name="Blaudez D."/>
            <person name="Buee M."/>
            <person name="Brokstein P."/>
            <person name="Canbaeck B."/>
            <person name="Cohen D."/>
            <person name="Courty P.E."/>
            <person name="Coutinho P.M."/>
            <person name="Delaruelle C."/>
            <person name="Detter J.C."/>
            <person name="Deveau A."/>
            <person name="DiFazio S."/>
            <person name="Duplessis S."/>
            <person name="Fraissinet-Tachet L."/>
            <person name="Lucic E."/>
            <person name="Frey-Klett P."/>
            <person name="Fourrey C."/>
            <person name="Feussner I."/>
            <person name="Gay G."/>
            <person name="Grimwood J."/>
            <person name="Hoegger P.J."/>
            <person name="Jain P."/>
            <person name="Kilaru S."/>
            <person name="Labbe J."/>
            <person name="Lin Y.C."/>
            <person name="Legue V."/>
            <person name="Le Tacon F."/>
            <person name="Marmeisse R."/>
            <person name="Melayah D."/>
            <person name="Montanini B."/>
            <person name="Muratet M."/>
            <person name="Nehls U."/>
            <person name="Niculita-Hirzel H."/>
            <person name="Oudot-Le Secq M.P."/>
            <person name="Peter M."/>
            <person name="Quesneville H."/>
            <person name="Rajashekar B."/>
            <person name="Reich M."/>
            <person name="Rouhier N."/>
            <person name="Schmutz J."/>
            <person name="Yin T."/>
            <person name="Chalot M."/>
            <person name="Henrissat B."/>
            <person name="Kuees U."/>
            <person name="Lucas S."/>
            <person name="Van de Peer Y."/>
            <person name="Podila G.K."/>
            <person name="Polle A."/>
            <person name="Pukkila P.J."/>
            <person name="Richardson P.M."/>
            <person name="Rouze P."/>
            <person name="Sanders I.R."/>
            <person name="Stajich J.E."/>
            <person name="Tunlid A."/>
            <person name="Tuskan G."/>
            <person name="Grigoriev I.V."/>
        </authorList>
    </citation>
    <scope>NUCLEOTIDE SEQUENCE [LARGE SCALE GENOMIC DNA]</scope>
    <source>
        <strain evidence="2">S238N-H82 / ATCC MYA-4686</strain>
    </source>
</reference>
<dbReference type="InParanoid" id="B0E039"/>
<dbReference type="HOGENOM" id="CLU_2038476_0_0_1"/>
<accession>B0E039</accession>
<keyword evidence="2" id="KW-1185">Reference proteome</keyword>
<dbReference type="Proteomes" id="UP000001194">
    <property type="component" value="Unassembled WGS sequence"/>
</dbReference>
<dbReference type="EMBL" id="DS547158">
    <property type="protein sequence ID" value="EDQ99865.1"/>
    <property type="molecule type" value="Genomic_DNA"/>
</dbReference>
<dbReference type="AlphaFoldDB" id="B0E039"/>
<organism evidence="2">
    <name type="scientific">Laccaria bicolor (strain S238N-H82 / ATCC MYA-4686)</name>
    <name type="common">Bicoloured deceiver</name>
    <name type="synonym">Laccaria laccata var. bicolor</name>
    <dbReference type="NCBI Taxonomy" id="486041"/>
    <lineage>
        <taxon>Eukaryota</taxon>
        <taxon>Fungi</taxon>
        <taxon>Dikarya</taxon>
        <taxon>Basidiomycota</taxon>
        <taxon>Agaricomycotina</taxon>
        <taxon>Agaricomycetes</taxon>
        <taxon>Agaricomycetidae</taxon>
        <taxon>Agaricales</taxon>
        <taxon>Agaricineae</taxon>
        <taxon>Hydnangiaceae</taxon>
        <taxon>Laccaria</taxon>
    </lineage>
</organism>
<gene>
    <name evidence="1" type="ORF">LACBIDRAFT_334735</name>
</gene>
<name>B0E039_LACBS</name>
<dbReference type="RefSeq" id="XP_001889557.1">
    <property type="nucleotide sequence ID" value="XM_001889522.1"/>
</dbReference>